<keyword evidence="3" id="KW-0378">Hydrolase</keyword>
<dbReference type="Pfam" id="PF08531">
    <property type="entry name" value="Bac_rhamnosid_N"/>
    <property type="match status" value="1"/>
</dbReference>
<dbReference type="InterPro" id="IPR013737">
    <property type="entry name" value="Bac_rhamnosid_N"/>
</dbReference>
<proteinExistence type="predicted"/>
<dbReference type="PANTHER" id="PTHR33307">
    <property type="entry name" value="ALPHA-RHAMNOSIDASE (EUROFUNG)"/>
    <property type="match status" value="1"/>
</dbReference>
<evidence type="ECO:0000313" key="9">
    <source>
        <dbReference type="Proteomes" id="UP001470230"/>
    </source>
</evidence>
<dbReference type="Gene3D" id="2.60.120.260">
    <property type="entry name" value="Galactose-binding domain-like"/>
    <property type="match status" value="2"/>
</dbReference>
<dbReference type="InterPro" id="IPR008928">
    <property type="entry name" value="6-hairpin_glycosidase_sf"/>
</dbReference>
<evidence type="ECO:0000259" key="4">
    <source>
        <dbReference type="Pfam" id="PF05592"/>
    </source>
</evidence>
<dbReference type="InterPro" id="IPR035398">
    <property type="entry name" value="Bac_rhamnosid_C"/>
</dbReference>
<evidence type="ECO:0000256" key="2">
    <source>
        <dbReference type="ARBA" id="ARBA00012652"/>
    </source>
</evidence>
<gene>
    <name evidence="8" type="ORF">M9Y10_043372</name>
</gene>
<evidence type="ECO:0000259" key="7">
    <source>
        <dbReference type="Pfam" id="PF17390"/>
    </source>
</evidence>
<organism evidence="8 9">
    <name type="scientific">Tritrichomonas musculus</name>
    <dbReference type="NCBI Taxonomy" id="1915356"/>
    <lineage>
        <taxon>Eukaryota</taxon>
        <taxon>Metamonada</taxon>
        <taxon>Parabasalia</taxon>
        <taxon>Tritrichomonadida</taxon>
        <taxon>Tritrichomonadidae</taxon>
        <taxon>Tritrichomonas</taxon>
    </lineage>
</organism>
<feature type="domain" description="Alpha-L-rhamnosidase six-hairpin glycosidase" evidence="6">
    <location>
        <begin position="437"/>
        <end position="805"/>
    </location>
</feature>
<protein>
    <recommendedName>
        <fullName evidence="2">alpha-L-rhamnosidase</fullName>
        <ecNumber evidence="2">3.2.1.40</ecNumber>
    </recommendedName>
</protein>
<evidence type="ECO:0000259" key="5">
    <source>
        <dbReference type="Pfam" id="PF08531"/>
    </source>
</evidence>
<dbReference type="Proteomes" id="UP001470230">
    <property type="component" value="Unassembled WGS sequence"/>
</dbReference>
<dbReference type="PIRSF" id="PIRSF010631">
    <property type="entry name" value="A-rhamnsds"/>
    <property type="match status" value="1"/>
</dbReference>
<name>A0ABR2JZG6_9EUKA</name>
<dbReference type="InterPro" id="IPR035396">
    <property type="entry name" value="Bac_rhamnosid6H"/>
</dbReference>
<evidence type="ECO:0000313" key="8">
    <source>
        <dbReference type="EMBL" id="KAK8884264.1"/>
    </source>
</evidence>
<dbReference type="InterPro" id="IPR008902">
    <property type="entry name" value="Rhamnosid_concanavalin"/>
</dbReference>
<comment type="caution">
    <text evidence="8">The sequence shown here is derived from an EMBL/GenBank/DDBJ whole genome shotgun (WGS) entry which is preliminary data.</text>
</comment>
<dbReference type="InterPro" id="IPR013783">
    <property type="entry name" value="Ig-like_fold"/>
</dbReference>
<dbReference type="Gene3D" id="2.60.420.10">
    <property type="entry name" value="Maltose phosphorylase, domain 3"/>
    <property type="match status" value="1"/>
</dbReference>
<feature type="domain" description="Alpha-L-rhamnosidase C-terminal" evidence="7">
    <location>
        <begin position="807"/>
        <end position="853"/>
    </location>
</feature>
<evidence type="ECO:0000259" key="6">
    <source>
        <dbReference type="Pfam" id="PF17389"/>
    </source>
</evidence>
<dbReference type="InterPro" id="IPR016007">
    <property type="entry name" value="Alpha_rhamnosid"/>
</dbReference>
<dbReference type="PANTHER" id="PTHR33307:SF6">
    <property type="entry name" value="ALPHA-RHAMNOSIDASE (EUROFUNG)-RELATED"/>
    <property type="match status" value="1"/>
</dbReference>
<dbReference type="Pfam" id="PF25788">
    <property type="entry name" value="Ig_Rha78A_N"/>
    <property type="match status" value="1"/>
</dbReference>
<dbReference type="EC" id="3.2.1.40" evidence="2"/>
<dbReference type="Pfam" id="PF05592">
    <property type="entry name" value="Bac_rhamnosid"/>
    <property type="match status" value="1"/>
</dbReference>
<dbReference type="Gene3D" id="1.50.10.10">
    <property type="match status" value="1"/>
</dbReference>
<dbReference type="EMBL" id="JAPFFF010000008">
    <property type="protein sequence ID" value="KAK8884264.1"/>
    <property type="molecule type" value="Genomic_DNA"/>
</dbReference>
<reference evidence="8 9" key="1">
    <citation type="submission" date="2024-04" db="EMBL/GenBank/DDBJ databases">
        <title>Tritrichomonas musculus Genome.</title>
        <authorList>
            <person name="Alves-Ferreira E."/>
            <person name="Grigg M."/>
            <person name="Lorenzi H."/>
            <person name="Galac M."/>
        </authorList>
    </citation>
    <scope>NUCLEOTIDE SEQUENCE [LARGE SCALE GENOMIC DNA]</scope>
    <source>
        <strain evidence="8 9">EAF2021</strain>
    </source>
</reference>
<dbReference type="SUPFAM" id="SSF48208">
    <property type="entry name" value="Six-hairpin glycosidases"/>
    <property type="match status" value="1"/>
</dbReference>
<feature type="domain" description="Bacterial alpha-L-rhamnosidase N-terminal" evidence="5">
    <location>
        <begin position="140"/>
        <end position="319"/>
    </location>
</feature>
<accession>A0ABR2JZG6</accession>
<comment type="catalytic activity">
    <reaction evidence="1">
        <text>Hydrolysis of terminal non-reducing alpha-L-rhamnose residues in alpha-L-rhamnosides.</text>
        <dbReference type="EC" id="3.2.1.40"/>
    </reaction>
</comment>
<sequence length="946" mass="109179">MMTNGLTEPIGYDFSSLSFSWIVECEKANKVIAAKVEIALDSQFTQLVHNSKYQKNISSLEYSPQLTLKPRTRYYWRVSVKTDQENIKIQSNYTFFETGKMNEKWEGKWITTSLSQTIPPYIRKSFNLKIDSQKSISDYQSRIYICALGLYELYTNGKKVSNEHFTPYCTGYNFWLQYQSYDVSKYIKKGKNVIGVMLGDGWAKGRFWFSTSSADMTMKTDELGSPINLATNQYQLICELHIKSDDKEDVVILSDDTWKCEKSPIVRNNIYDGEVYNANYQIENWCLPNYSDKDWKKTTIITNQDSFNLTDRLSPPVIEKKRIKPKKILTENVIDIGQNIAGWIELTIQAPKDFETIIEFGEIFNDGQFINENLRTAKQQFRVISNGQKIRISPHFTFYGFQYVKFTQFHKSAKYKEGDLIEYFDITAHSIYSDLEEIGRFECGQKKVNRLYSNAFWSQRDNFLDVPTDCPQRDERMGWTGDAQAFCSTGMFNMGAYSFYRKYLRDLYLLQKASYRSLGGAVSSIVPFYGEEPEEQMAGRVGWADAATIIPMTLYLHTGRKQVLRDQFESMKMWVDFVGQKVFSLKKSNNSMDDRNYGGLWKADSFHFGDWLALDGKVGTNVGGTELTYICSCYYYYSLKIFTETIEILNDEKLNKLLKKYKMRLNQTLSDIRDEYLTGSGRIAIQTQSAQALALYLNISTNKKTVLHSLKKLLYNTNHKLKTGFIGTPILCRSLSDSGDPFEAYNVFLDDKYPGWLFEVKMNSTSIWERWNSIDSNGKFNKKAGMNSLNHYASGSVVEWLYRNVCGINPVRWAAGFKEFLLHPQPDIRLKWAEAVVNTSMGKIRSSWKICTDGAKKCVISENIDEKNVTLNDHLVVTYEFVVPFDTVAHLRLRNTLTCDVKYSKARKEITFIQDGDDVLATLLPGNYTIKTPYVQAEIPIDDHHI</sequence>
<evidence type="ECO:0000256" key="3">
    <source>
        <dbReference type="ARBA" id="ARBA00022801"/>
    </source>
</evidence>
<keyword evidence="9" id="KW-1185">Reference proteome</keyword>
<evidence type="ECO:0000256" key="1">
    <source>
        <dbReference type="ARBA" id="ARBA00001445"/>
    </source>
</evidence>
<dbReference type="Gene3D" id="2.60.40.10">
    <property type="entry name" value="Immunoglobulins"/>
    <property type="match status" value="1"/>
</dbReference>
<dbReference type="Pfam" id="PF17389">
    <property type="entry name" value="Bac_rhamnosid6H"/>
    <property type="match status" value="1"/>
</dbReference>
<dbReference type="InterPro" id="IPR012341">
    <property type="entry name" value="6hp_glycosidase-like_sf"/>
</dbReference>
<feature type="domain" description="Alpha-L-rhamnosidase concanavalin-like" evidence="4">
    <location>
        <begin position="331"/>
        <end position="413"/>
    </location>
</feature>
<dbReference type="Pfam" id="PF17390">
    <property type="entry name" value="Bac_rhamnosid_C"/>
    <property type="match status" value="1"/>
</dbReference>